<dbReference type="EC" id="2.4.2.14" evidence="7"/>
<dbReference type="RefSeq" id="WP_266088651.1">
    <property type="nucleotide sequence ID" value="NZ_RKLV01000014.1"/>
</dbReference>
<dbReference type="NCBIfam" id="TIGR01134">
    <property type="entry name" value="purF"/>
    <property type="match status" value="1"/>
</dbReference>
<feature type="binding site" evidence="7 11">
    <location>
        <position position="242"/>
    </location>
    <ligand>
        <name>[4Fe-4S] cluster</name>
        <dbReference type="ChEBI" id="CHEBI:49883"/>
    </ligand>
</feature>
<feature type="binding site" evidence="7 11">
    <location>
        <position position="442"/>
    </location>
    <ligand>
        <name>[4Fe-4S] cluster</name>
        <dbReference type="ChEBI" id="CHEBI:49883"/>
    </ligand>
</feature>
<keyword evidence="7" id="KW-0004">4Fe-4S</keyword>
<dbReference type="PROSITE" id="PS51278">
    <property type="entry name" value="GATASE_TYPE_2"/>
    <property type="match status" value="1"/>
</dbReference>
<evidence type="ECO:0000256" key="9">
    <source>
        <dbReference type="PIRSR" id="PIRSR000485-1"/>
    </source>
</evidence>
<keyword evidence="7 10" id="KW-0460">Magnesium</keyword>
<dbReference type="Pfam" id="PF13537">
    <property type="entry name" value="GATase_7"/>
    <property type="match status" value="1"/>
</dbReference>
<keyword evidence="14" id="KW-1185">Reference proteome</keyword>
<dbReference type="GO" id="GO:0000287">
    <property type="term" value="F:magnesium ion binding"/>
    <property type="evidence" value="ECO:0007669"/>
    <property type="project" value="UniProtKB-UniRule"/>
</dbReference>
<dbReference type="HAMAP" id="MF_01931">
    <property type="entry name" value="PurF"/>
    <property type="match status" value="1"/>
</dbReference>
<name>A0A9Q4C7P9_9EURY</name>
<feature type="binding site" evidence="7 10">
    <location>
        <position position="352"/>
    </location>
    <ligand>
        <name>Mg(2+)</name>
        <dbReference type="ChEBI" id="CHEBI:18420"/>
    </ligand>
</feature>
<dbReference type="Gene3D" id="3.60.20.10">
    <property type="entry name" value="Glutamine Phosphoribosylpyrophosphate, subunit 1, domain 1"/>
    <property type="match status" value="1"/>
</dbReference>
<dbReference type="InterPro" id="IPR029057">
    <property type="entry name" value="PRTase-like"/>
</dbReference>
<dbReference type="CDD" id="cd00715">
    <property type="entry name" value="GPATase_N"/>
    <property type="match status" value="1"/>
</dbReference>
<dbReference type="InterPro" id="IPR005854">
    <property type="entry name" value="PurF"/>
</dbReference>
<evidence type="ECO:0000256" key="1">
    <source>
        <dbReference type="ARBA" id="ARBA00005209"/>
    </source>
</evidence>
<gene>
    <name evidence="7 13" type="primary">purF</name>
    <name evidence="13" type="ORF">EGH25_11310</name>
</gene>
<dbReference type="GO" id="GO:0009113">
    <property type="term" value="P:purine nucleobase biosynthetic process"/>
    <property type="evidence" value="ECO:0007669"/>
    <property type="project" value="UniProtKB-UniRule"/>
</dbReference>
<comment type="cofactor">
    <cofactor evidence="7 10">
        <name>Mg(2+)</name>
        <dbReference type="ChEBI" id="CHEBI:18420"/>
    </cofactor>
    <text evidence="7 10">Binds 1 Mg(2+) ion per subunit.</text>
</comment>
<dbReference type="SUPFAM" id="SSF56235">
    <property type="entry name" value="N-terminal nucleophile aminohydrolases (Ntn hydrolases)"/>
    <property type="match status" value="1"/>
</dbReference>
<evidence type="ECO:0000256" key="4">
    <source>
        <dbReference type="ARBA" id="ARBA00022679"/>
    </source>
</evidence>
<feature type="active site" description="Nucleophile" evidence="7 9">
    <location>
        <position position="5"/>
    </location>
</feature>
<keyword evidence="6 7" id="KW-0315">Glutamine amidotransferase</keyword>
<comment type="function">
    <text evidence="7">Catalyzes the formation of phosphoribosylamine from phosphoribosylpyrophosphate (PRPP) and glutamine.</text>
</comment>
<evidence type="ECO:0000313" key="13">
    <source>
        <dbReference type="EMBL" id="MCX2819939.1"/>
    </source>
</evidence>
<keyword evidence="7 11" id="KW-0411">Iron-sulfur</keyword>
<comment type="catalytic activity">
    <reaction evidence="7 8">
        <text>5-phospho-beta-D-ribosylamine + L-glutamate + diphosphate = 5-phospho-alpha-D-ribose 1-diphosphate + L-glutamine + H2O</text>
        <dbReference type="Rhea" id="RHEA:14905"/>
        <dbReference type="ChEBI" id="CHEBI:15377"/>
        <dbReference type="ChEBI" id="CHEBI:29985"/>
        <dbReference type="ChEBI" id="CHEBI:33019"/>
        <dbReference type="ChEBI" id="CHEBI:58017"/>
        <dbReference type="ChEBI" id="CHEBI:58359"/>
        <dbReference type="ChEBI" id="CHEBI:58681"/>
        <dbReference type="EC" id="2.4.2.14"/>
    </reaction>
</comment>
<sequence>MEEKCGVVGISLEEGDAALPTYYAMYALQHRGQEGAGIVTHDGFQQHSEKGLGLVAEVFDDDDVEHLPGRASIGHLRYPTAGEIDERSCHPYTVTSKRGSLALAHNGTLVNTDEVRAEFEERGHTFSTNSDTEVMVHELASNLVEDGLLDAIKRTMKRIRGAYSLTLMHDDRVVGVRDPLGVRPLCIGKLDDGYILASESVAIDVLDGELVRDVRPGEVVVLDEDGGGFESHRLFDEVPAHCFFEYVYFSRPDSTIDDRLVYDARREMGRLLYENHGVETDIVSPVPDSGRAFASGYAEAGDLEYSEALMKNRYVGRTFIMPTQDARETAVRLKLNTMDSNIEGKSVTLIDDSIVRGTTSRQLVKLLRESGASEVHFRVGSPPIVAPCYLGIDMASRDELMASDKDVDEIRDEIGADSLEYLNVDDISEALDMPRGEMCTGCVTGSYPVDVEGETCERTKDGSRAGAD</sequence>
<evidence type="ECO:0000256" key="7">
    <source>
        <dbReference type="HAMAP-Rule" id="MF_01931"/>
    </source>
</evidence>
<keyword evidence="7 11" id="KW-0408">Iron</keyword>
<protein>
    <recommendedName>
        <fullName evidence="7">Amidophosphoribosyltransferase</fullName>
        <shortName evidence="7">ATase</shortName>
        <ecNumber evidence="7">2.4.2.14</ecNumber>
    </recommendedName>
    <alternativeName>
        <fullName evidence="7">Glutamine phosphoribosylpyrophosphate amidotransferase</fullName>
        <shortName evidence="7">GPATase</shortName>
    </alternativeName>
</protein>
<feature type="binding site" evidence="7 10">
    <location>
        <position position="289"/>
    </location>
    <ligand>
        <name>Mg(2+)</name>
        <dbReference type="ChEBI" id="CHEBI:18420"/>
    </ligand>
</feature>
<evidence type="ECO:0000313" key="14">
    <source>
        <dbReference type="Proteomes" id="UP001149411"/>
    </source>
</evidence>
<dbReference type="GO" id="GO:0006189">
    <property type="term" value="P:'de novo' IMP biosynthetic process"/>
    <property type="evidence" value="ECO:0007669"/>
    <property type="project" value="UniProtKB-UniRule"/>
</dbReference>
<evidence type="ECO:0000256" key="5">
    <source>
        <dbReference type="ARBA" id="ARBA00022755"/>
    </source>
</evidence>
<comment type="cofactor">
    <cofactor evidence="7 11">
        <name>[4Fe-4S] cluster</name>
        <dbReference type="ChEBI" id="CHEBI:49883"/>
    </cofactor>
    <text evidence="7 11">Binds 1 [4Fe-4S] cluster per subunit.</text>
</comment>
<keyword evidence="5 7" id="KW-0658">Purine biosynthesis</keyword>
<evidence type="ECO:0000256" key="8">
    <source>
        <dbReference type="PIRNR" id="PIRNR000485"/>
    </source>
</evidence>
<dbReference type="AlphaFoldDB" id="A0A9Q4C7P9"/>
<evidence type="ECO:0000259" key="12">
    <source>
        <dbReference type="PROSITE" id="PS51278"/>
    </source>
</evidence>
<feature type="domain" description="Glutamine amidotransferase type-2" evidence="12">
    <location>
        <begin position="5"/>
        <end position="225"/>
    </location>
</feature>
<proteinExistence type="inferred from homology"/>
<organism evidence="13 14">
    <name type="scientific">Halorutilus salinus</name>
    <dbReference type="NCBI Taxonomy" id="2487751"/>
    <lineage>
        <taxon>Archaea</taxon>
        <taxon>Methanobacteriati</taxon>
        <taxon>Methanobacteriota</taxon>
        <taxon>Stenosarchaea group</taxon>
        <taxon>Halobacteria</taxon>
        <taxon>Halorutilales</taxon>
        <taxon>Halorutilaceae</taxon>
        <taxon>Halorutilus</taxon>
    </lineage>
</organism>
<dbReference type="GO" id="GO:0004044">
    <property type="term" value="F:amidophosphoribosyltransferase activity"/>
    <property type="evidence" value="ECO:0007669"/>
    <property type="project" value="UniProtKB-UniRule"/>
</dbReference>
<dbReference type="CDD" id="cd06223">
    <property type="entry name" value="PRTases_typeI"/>
    <property type="match status" value="1"/>
</dbReference>
<dbReference type="InterPro" id="IPR029055">
    <property type="entry name" value="Ntn_hydrolases_N"/>
</dbReference>
<evidence type="ECO:0000256" key="11">
    <source>
        <dbReference type="PIRSR" id="PIRSR000485-3"/>
    </source>
</evidence>
<evidence type="ECO:0000256" key="6">
    <source>
        <dbReference type="ARBA" id="ARBA00022962"/>
    </source>
</evidence>
<feature type="binding site" evidence="7 11">
    <location>
        <position position="439"/>
    </location>
    <ligand>
        <name>[4Fe-4S] cluster</name>
        <dbReference type="ChEBI" id="CHEBI:49883"/>
    </ligand>
</feature>
<keyword evidence="7 10" id="KW-0479">Metal-binding</keyword>
<dbReference type="PIRSF" id="PIRSF000485">
    <property type="entry name" value="Amd_phspho_trans"/>
    <property type="match status" value="1"/>
</dbReference>
<keyword evidence="3 7" id="KW-0328">Glycosyltransferase</keyword>
<dbReference type="InterPro" id="IPR017932">
    <property type="entry name" value="GATase_2_dom"/>
</dbReference>
<dbReference type="SUPFAM" id="SSF53271">
    <property type="entry name" value="PRTase-like"/>
    <property type="match status" value="1"/>
</dbReference>
<accession>A0A9Q4C7P9</accession>
<feature type="binding site" evidence="7 10">
    <location>
        <position position="351"/>
    </location>
    <ligand>
        <name>Mg(2+)</name>
        <dbReference type="ChEBI" id="CHEBI:18420"/>
    </ligand>
</feature>
<feature type="binding site" evidence="7 11">
    <location>
        <position position="388"/>
    </location>
    <ligand>
        <name>[4Fe-4S] cluster</name>
        <dbReference type="ChEBI" id="CHEBI:49883"/>
    </ligand>
</feature>
<dbReference type="GO" id="GO:0051539">
    <property type="term" value="F:4 iron, 4 sulfur cluster binding"/>
    <property type="evidence" value="ECO:0007669"/>
    <property type="project" value="UniProtKB-KW"/>
</dbReference>
<comment type="similarity">
    <text evidence="2 7 8">In the C-terminal section; belongs to the purine/pyrimidine phosphoribosyltransferase family.</text>
</comment>
<dbReference type="PANTHER" id="PTHR11907">
    <property type="entry name" value="AMIDOPHOSPHORIBOSYLTRANSFERASE"/>
    <property type="match status" value="1"/>
</dbReference>
<evidence type="ECO:0000256" key="3">
    <source>
        <dbReference type="ARBA" id="ARBA00022676"/>
    </source>
</evidence>
<keyword evidence="4 7" id="KW-0808">Transferase</keyword>
<dbReference type="Proteomes" id="UP001149411">
    <property type="component" value="Unassembled WGS sequence"/>
</dbReference>
<dbReference type="InterPro" id="IPR000836">
    <property type="entry name" value="PRTase_dom"/>
</dbReference>
<comment type="caution">
    <text evidence="13">The sequence shown here is derived from an EMBL/GenBank/DDBJ whole genome shotgun (WGS) entry which is preliminary data.</text>
</comment>
<evidence type="ECO:0000256" key="10">
    <source>
        <dbReference type="PIRSR" id="PIRSR000485-2"/>
    </source>
</evidence>
<evidence type="ECO:0000256" key="2">
    <source>
        <dbReference type="ARBA" id="ARBA00010138"/>
    </source>
</evidence>
<comment type="pathway">
    <text evidence="1 7 8">Purine metabolism; IMP biosynthesis via de novo pathway; N(1)-(5-phospho-D-ribosyl)glycinamide from 5-phospho-alpha-D-ribose 1-diphosphate: step 1/2.</text>
</comment>
<reference evidence="13" key="1">
    <citation type="submission" date="2022-09" db="EMBL/GenBank/DDBJ databases">
        <title>Haloadaptaus new haloarchaeum isolated from saline soil.</title>
        <authorList>
            <person name="Duran-Viseras A."/>
            <person name="Sanchez-Porro C."/>
            <person name="Ventosa A."/>
        </authorList>
    </citation>
    <scope>NUCLEOTIDE SEQUENCE</scope>
    <source>
        <strain evidence="13">F3-133</strain>
    </source>
</reference>
<dbReference type="Gene3D" id="3.40.50.2020">
    <property type="match status" value="1"/>
</dbReference>
<dbReference type="EMBL" id="RKLV01000014">
    <property type="protein sequence ID" value="MCX2819939.1"/>
    <property type="molecule type" value="Genomic_DNA"/>
</dbReference>
<dbReference type="InterPro" id="IPR035584">
    <property type="entry name" value="PurF_N"/>
</dbReference>